<dbReference type="PANTHER" id="PTHR43115:SF4">
    <property type="entry name" value="DEHYDROGENASE_REDUCTASE SDR FAMILY MEMBER 11"/>
    <property type="match status" value="1"/>
</dbReference>
<gene>
    <name evidence="5" type="ORF">V474_21295</name>
</gene>
<dbReference type="Pfam" id="PF00106">
    <property type="entry name" value="adh_short"/>
    <property type="match status" value="1"/>
</dbReference>
<evidence type="ECO:0000259" key="4">
    <source>
        <dbReference type="SMART" id="SM00822"/>
    </source>
</evidence>
<dbReference type="PRINTS" id="PR00080">
    <property type="entry name" value="SDRFAMILY"/>
</dbReference>
<dbReference type="FunFam" id="3.40.50.720:FF:000047">
    <property type="entry name" value="NADP-dependent L-serine/L-allo-threonine dehydrogenase"/>
    <property type="match status" value="1"/>
</dbReference>
<feature type="domain" description="Ketoreductase" evidence="4">
    <location>
        <begin position="12"/>
        <end position="195"/>
    </location>
</feature>
<proteinExistence type="inferred from homology"/>
<dbReference type="PROSITE" id="PS00061">
    <property type="entry name" value="ADH_SHORT"/>
    <property type="match status" value="1"/>
</dbReference>
<dbReference type="InterPro" id="IPR057326">
    <property type="entry name" value="KR_dom"/>
</dbReference>
<sequence length="254" mass="26092">MTSPNHGPLAGKVALVTGASSGIGEAAALCLAQAGASVALSARRADRLAGLVAAIEAAGGKALAIPGDMMIEDDAKRAVEETVTALGAIDILINSAGVMQAGGIENCDTDLYRRVIDINLMGTVYTCAAAVPHMLKQGEGDIITISSLAGRKGGPMTSAYSASKHAANSFTDGIRQELGGKNIRVTTLMPGATETEVGDNIVDPNWRTAIKAHVGKEGAVKPRDIGEAIVFILSMPRRTNISEITVRPTTDTSA</sequence>
<evidence type="ECO:0000313" key="6">
    <source>
        <dbReference type="Proteomes" id="UP000052268"/>
    </source>
</evidence>
<keyword evidence="6" id="KW-1185">Reference proteome</keyword>
<dbReference type="PRINTS" id="PR00081">
    <property type="entry name" value="GDHRDH"/>
</dbReference>
<organism evidence="5 6">
    <name type="scientific">Novosphingobium barchaimii LL02</name>
    <dbReference type="NCBI Taxonomy" id="1114963"/>
    <lineage>
        <taxon>Bacteria</taxon>
        <taxon>Pseudomonadati</taxon>
        <taxon>Pseudomonadota</taxon>
        <taxon>Alphaproteobacteria</taxon>
        <taxon>Sphingomonadales</taxon>
        <taxon>Sphingomonadaceae</taxon>
        <taxon>Novosphingobium</taxon>
    </lineage>
</organism>
<evidence type="ECO:0000256" key="1">
    <source>
        <dbReference type="ARBA" id="ARBA00006484"/>
    </source>
</evidence>
<dbReference type="Gene3D" id="3.40.50.720">
    <property type="entry name" value="NAD(P)-binding Rossmann-like Domain"/>
    <property type="match status" value="1"/>
</dbReference>
<dbReference type="RefSeq" id="WP_059152254.1">
    <property type="nucleotide sequence ID" value="NZ_KQ130455.1"/>
</dbReference>
<reference evidence="5 6" key="1">
    <citation type="journal article" date="2015" name="G3 (Bethesda)">
        <title>Insights into Ongoing Evolution of the Hexachlorocyclohexane Catabolic Pathway from Comparative Genomics of Ten Sphingomonadaceae Strains.</title>
        <authorList>
            <person name="Pearce S.L."/>
            <person name="Oakeshott J.G."/>
            <person name="Pandey G."/>
        </authorList>
    </citation>
    <scope>NUCLEOTIDE SEQUENCE [LARGE SCALE GENOMIC DNA]</scope>
    <source>
        <strain evidence="5 6">LL02</strain>
    </source>
</reference>
<dbReference type="SUPFAM" id="SSF51735">
    <property type="entry name" value="NAD(P)-binding Rossmann-fold domains"/>
    <property type="match status" value="1"/>
</dbReference>
<comment type="similarity">
    <text evidence="1 3">Belongs to the short-chain dehydrogenases/reductases (SDR) family.</text>
</comment>
<evidence type="ECO:0000256" key="2">
    <source>
        <dbReference type="ARBA" id="ARBA00023002"/>
    </source>
</evidence>
<dbReference type="InterPro" id="IPR020904">
    <property type="entry name" value="Sc_DH/Rdtase_CS"/>
</dbReference>
<dbReference type="PANTHER" id="PTHR43115">
    <property type="entry name" value="DEHYDROGENASE/REDUCTASE SDR FAMILY MEMBER 11"/>
    <property type="match status" value="1"/>
</dbReference>
<protein>
    <submittedName>
        <fullName evidence="5">Oxidoreductase</fullName>
    </submittedName>
</protein>
<dbReference type="OrthoDB" id="9810734at2"/>
<dbReference type="Proteomes" id="UP000052268">
    <property type="component" value="Unassembled WGS sequence"/>
</dbReference>
<accession>A0A0J7XTB0</accession>
<evidence type="ECO:0000256" key="3">
    <source>
        <dbReference type="RuleBase" id="RU000363"/>
    </source>
</evidence>
<dbReference type="GO" id="GO:0016616">
    <property type="term" value="F:oxidoreductase activity, acting on the CH-OH group of donors, NAD or NADP as acceptor"/>
    <property type="evidence" value="ECO:0007669"/>
    <property type="project" value="UniProtKB-ARBA"/>
</dbReference>
<dbReference type="InterPro" id="IPR036291">
    <property type="entry name" value="NAD(P)-bd_dom_sf"/>
</dbReference>
<dbReference type="PATRIC" id="fig|1114963.3.peg.3097"/>
<name>A0A0J7XTB0_9SPHN</name>
<comment type="caution">
    <text evidence="5">The sequence shown here is derived from an EMBL/GenBank/DDBJ whole genome shotgun (WGS) entry which is preliminary data.</text>
</comment>
<keyword evidence="2" id="KW-0560">Oxidoreductase</keyword>
<dbReference type="InterPro" id="IPR002347">
    <property type="entry name" value="SDR_fam"/>
</dbReference>
<dbReference type="AlphaFoldDB" id="A0A0J7XTB0"/>
<dbReference type="EMBL" id="JACU01000006">
    <property type="protein sequence ID" value="KMS54273.1"/>
    <property type="molecule type" value="Genomic_DNA"/>
</dbReference>
<dbReference type="SMART" id="SM00822">
    <property type="entry name" value="PKS_KR"/>
    <property type="match status" value="1"/>
</dbReference>
<evidence type="ECO:0000313" key="5">
    <source>
        <dbReference type="EMBL" id="KMS54273.1"/>
    </source>
</evidence>